<evidence type="ECO:0000256" key="10">
    <source>
        <dbReference type="ARBA" id="ARBA00023157"/>
    </source>
</evidence>
<evidence type="ECO:0000256" key="3">
    <source>
        <dbReference type="ARBA" id="ARBA00022475"/>
    </source>
</evidence>
<evidence type="ECO:0000256" key="13">
    <source>
        <dbReference type="ARBA" id="ARBA00023224"/>
    </source>
</evidence>
<evidence type="ECO:0000256" key="12">
    <source>
        <dbReference type="ARBA" id="ARBA00023180"/>
    </source>
</evidence>
<name>A0A7D9DY99_PARCT</name>
<dbReference type="PROSITE" id="PS50259">
    <property type="entry name" value="G_PROTEIN_RECEP_F3_4"/>
    <property type="match status" value="1"/>
</dbReference>
<evidence type="ECO:0000313" key="17">
    <source>
        <dbReference type="EMBL" id="CAB3996142.1"/>
    </source>
</evidence>
<evidence type="ECO:0000256" key="14">
    <source>
        <dbReference type="ARBA" id="ARBA00023257"/>
    </source>
</evidence>
<keyword evidence="11 17" id="KW-0675">Receptor</keyword>
<dbReference type="EMBL" id="CACRXK020002808">
    <property type="protein sequence ID" value="CAB3996142.1"/>
    <property type="molecule type" value="Genomic_DNA"/>
</dbReference>
<dbReference type="InterPro" id="IPR054714">
    <property type="entry name" value="GPR158_179_extracellular"/>
</dbReference>
<keyword evidence="3" id="KW-1003">Cell membrane</keyword>
<proteinExistence type="inferred from homology"/>
<comment type="caution">
    <text evidence="17">The sequence shown here is derived from an EMBL/GenBank/DDBJ whole genome shotgun (WGS) entry which is preliminary data.</text>
</comment>
<dbReference type="OrthoDB" id="2129233at2759"/>
<dbReference type="PRINTS" id="PR00248">
    <property type="entry name" value="GPCRMGR"/>
</dbReference>
<evidence type="ECO:0000256" key="4">
    <source>
        <dbReference type="ARBA" id="ARBA00022692"/>
    </source>
</evidence>
<dbReference type="PANTHER" id="PTHR32546">
    <property type="entry name" value="G-PROTEIN COUPLED RECEPTOR 158-RELATED"/>
    <property type="match status" value="1"/>
</dbReference>
<keyword evidence="4" id="KW-0812">Transmembrane</keyword>
<dbReference type="InterPro" id="IPR043458">
    <property type="entry name" value="GPR158/179"/>
</dbReference>
<comment type="subcellular location">
    <subcellularLocation>
        <location evidence="1">Cell projection</location>
        <location evidence="1">Neuron projection</location>
    </subcellularLocation>
    <subcellularLocation>
        <location evidence="16">Postsynaptic cell membrane</location>
        <topology evidence="16">Multi-pass membrane protein</topology>
    </subcellularLocation>
</comment>
<comment type="similarity">
    <text evidence="2">Belongs to the G-protein coupled receptor 3 family.</text>
</comment>
<evidence type="ECO:0000256" key="6">
    <source>
        <dbReference type="ARBA" id="ARBA00022989"/>
    </source>
</evidence>
<evidence type="ECO:0000256" key="11">
    <source>
        <dbReference type="ARBA" id="ARBA00023170"/>
    </source>
</evidence>
<organism evidence="17 18">
    <name type="scientific">Paramuricea clavata</name>
    <name type="common">Red gorgonian</name>
    <name type="synonym">Violescent sea-whip</name>
    <dbReference type="NCBI Taxonomy" id="317549"/>
    <lineage>
        <taxon>Eukaryota</taxon>
        <taxon>Metazoa</taxon>
        <taxon>Cnidaria</taxon>
        <taxon>Anthozoa</taxon>
        <taxon>Octocorallia</taxon>
        <taxon>Malacalcyonacea</taxon>
        <taxon>Plexauridae</taxon>
        <taxon>Paramuricea</taxon>
    </lineage>
</organism>
<dbReference type="GO" id="GO:0004930">
    <property type="term" value="F:G protein-coupled receptor activity"/>
    <property type="evidence" value="ECO:0007669"/>
    <property type="project" value="UniProtKB-KW"/>
</dbReference>
<keyword evidence="9" id="KW-0472">Membrane</keyword>
<dbReference type="InterPro" id="IPR017978">
    <property type="entry name" value="GPCR_3_C"/>
</dbReference>
<reference evidence="17" key="1">
    <citation type="submission" date="2020-04" db="EMBL/GenBank/DDBJ databases">
        <authorList>
            <person name="Alioto T."/>
            <person name="Alioto T."/>
            <person name="Gomez Garrido J."/>
        </authorList>
    </citation>
    <scope>NUCLEOTIDE SEQUENCE</scope>
    <source>
        <strain evidence="17">A484AB</strain>
    </source>
</reference>
<sequence length="566" mass="65157">THGKTFQDYSLWSNEIGTTNNVANYLTSMWRYKDEINRSLIENEMAIYTLAKTIAMSSDNIYGSVVCFDENKFQQRRQFCPYAFKDSKRGKRAITVHDLGRFNDYLTTPTHVLRRNNTFTKYNFNWWHADKPASNSLNISANGTSYNITSNYIPSSYGKWTTPYYDCFGGQTWMITYLAPLYDEADTYLGCVTFDIELNSIEIDQCDAPETNQTWKSTLHFYGTHACRNETTECVHEHGGGFTAANYHCVCRKGFYFPDLNAEKKYFHGSEVLAAKGKPNYKSYDCLPCRKGCEECVDDTPCMYQRNMLLRTVLLTINEIIKAVAIGLGVFVFAFRENKIIKASSPVFMEIIVFGVVLMYFEITLGYLEDSVLLCIARSWLYHTGFILSFGSLFLKTWRIAVIFRFHKNKAVKKRDTTLLKYLSLMLIAVLCYLMIWTWAQTHEYEIEKTAAGYKQFAVCPLDRPCGRGEVLLLFCGVWLCLRVRKTPSAYNESKYIAWCIYNTVFTKILVGLLRIVLDNFGNPDVSYVVDFLSTHIVATILLALLFMSKLSIQEAKDYTLNSYSK</sequence>
<dbReference type="Pfam" id="PF22572">
    <property type="entry name" value="GPR158_179_EC"/>
    <property type="match status" value="1"/>
</dbReference>
<evidence type="ECO:0000256" key="15">
    <source>
        <dbReference type="ARBA" id="ARBA00023273"/>
    </source>
</evidence>
<accession>A0A7D9DY99</accession>
<dbReference type="GO" id="GO:0045211">
    <property type="term" value="C:postsynaptic membrane"/>
    <property type="evidence" value="ECO:0007669"/>
    <property type="project" value="UniProtKB-SubCell"/>
</dbReference>
<evidence type="ECO:0000256" key="2">
    <source>
        <dbReference type="ARBA" id="ARBA00007242"/>
    </source>
</evidence>
<gene>
    <name evidence="17" type="ORF">PACLA_8A071477</name>
</gene>
<keyword evidence="18" id="KW-1185">Reference proteome</keyword>
<evidence type="ECO:0000256" key="9">
    <source>
        <dbReference type="ARBA" id="ARBA00023136"/>
    </source>
</evidence>
<evidence type="ECO:0000313" key="18">
    <source>
        <dbReference type="Proteomes" id="UP001152795"/>
    </source>
</evidence>
<dbReference type="AlphaFoldDB" id="A0A7D9DY99"/>
<evidence type="ECO:0000256" key="16">
    <source>
        <dbReference type="ARBA" id="ARBA00034104"/>
    </source>
</evidence>
<dbReference type="Pfam" id="PF00003">
    <property type="entry name" value="7tm_3"/>
    <property type="match status" value="1"/>
</dbReference>
<protein>
    <submittedName>
        <fullName evidence="17">Probable G- coupled receptor CG31760</fullName>
    </submittedName>
</protein>
<keyword evidence="6" id="KW-1133">Transmembrane helix</keyword>
<dbReference type="Gene3D" id="3.30.450.20">
    <property type="entry name" value="PAS domain"/>
    <property type="match status" value="1"/>
</dbReference>
<keyword evidence="14" id="KW-0628">Postsynaptic cell membrane</keyword>
<dbReference type="InterPro" id="IPR000337">
    <property type="entry name" value="GPCR_3"/>
</dbReference>
<evidence type="ECO:0000256" key="5">
    <source>
        <dbReference type="ARBA" id="ARBA00022729"/>
    </source>
</evidence>
<keyword evidence="15" id="KW-0966">Cell projection</keyword>
<keyword evidence="13" id="KW-0807">Transducer</keyword>
<keyword evidence="12" id="KW-0325">Glycoprotein</keyword>
<keyword evidence="8" id="KW-0297">G-protein coupled receptor</keyword>
<keyword evidence="5" id="KW-0732">Signal</keyword>
<dbReference type="PANTHER" id="PTHR32546:SF26">
    <property type="entry name" value="SMOG, ISOFORM D"/>
    <property type="match status" value="1"/>
</dbReference>
<evidence type="ECO:0000256" key="1">
    <source>
        <dbReference type="ARBA" id="ARBA00004487"/>
    </source>
</evidence>
<keyword evidence="7" id="KW-0770">Synapse</keyword>
<dbReference type="Proteomes" id="UP001152795">
    <property type="component" value="Unassembled WGS sequence"/>
</dbReference>
<feature type="non-terminal residue" evidence="17">
    <location>
        <position position="1"/>
    </location>
</feature>
<keyword evidence="10" id="KW-1015">Disulfide bond</keyword>
<evidence type="ECO:0000256" key="7">
    <source>
        <dbReference type="ARBA" id="ARBA00023018"/>
    </source>
</evidence>
<dbReference type="GO" id="GO:0043005">
    <property type="term" value="C:neuron projection"/>
    <property type="evidence" value="ECO:0007669"/>
    <property type="project" value="UniProtKB-SubCell"/>
</dbReference>
<evidence type="ECO:0000256" key="8">
    <source>
        <dbReference type="ARBA" id="ARBA00023040"/>
    </source>
</evidence>